<feature type="compositionally biased region" description="Basic residues" evidence="1">
    <location>
        <begin position="72"/>
        <end position="89"/>
    </location>
</feature>
<gene>
    <name evidence="2" type="ORF">QFZ22_005699</name>
</gene>
<feature type="compositionally biased region" description="Polar residues" evidence="1">
    <location>
        <begin position="197"/>
        <end position="213"/>
    </location>
</feature>
<feature type="compositionally biased region" description="Basic and acidic residues" evidence="1">
    <location>
        <begin position="32"/>
        <end position="42"/>
    </location>
</feature>
<feature type="compositionally biased region" description="Pro residues" evidence="1">
    <location>
        <begin position="225"/>
        <end position="243"/>
    </location>
</feature>
<evidence type="ECO:0000313" key="3">
    <source>
        <dbReference type="Proteomes" id="UP001234216"/>
    </source>
</evidence>
<proteinExistence type="predicted"/>
<feature type="compositionally biased region" description="Basic and acidic residues" evidence="1">
    <location>
        <begin position="90"/>
        <end position="102"/>
    </location>
</feature>
<comment type="caution">
    <text evidence="2">The sequence shown here is derived from an EMBL/GenBank/DDBJ whole genome shotgun (WGS) entry which is preliminary data.</text>
</comment>
<feature type="region of interest" description="Disordered" evidence="1">
    <location>
        <begin position="1"/>
        <end position="267"/>
    </location>
</feature>
<protein>
    <submittedName>
        <fullName evidence="2">Uncharacterized protein</fullName>
    </submittedName>
</protein>
<dbReference type="Proteomes" id="UP001234216">
    <property type="component" value="Unassembled WGS sequence"/>
</dbReference>
<feature type="compositionally biased region" description="Polar residues" evidence="1">
    <location>
        <begin position="1"/>
        <end position="12"/>
    </location>
</feature>
<evidence type="ECO:0000313" key="2">
    <source>
        <dbReference type="EMBL" id="MDQ0909714.1"/>
    </source>
</evidence>
<dbReference type="EMBL" id="JAUSZV010000005">
    <property type="protein sequence ID" value="MDQ0909714.1"/>
    <property type="molecule type" value="Genomic_DNA"/>
</dbReference>
<feature type="compositionally biased region" description="Low complexity" evidence="1">
    <location>
        <begin position="253"/>
        <end position="267"/>
    </location>
</feature>
<sequence>MAATLSGTTVSERGQARRLARRRPSHPGRRRAGADRFRRRGEVVPGDRPADRVPGGRPRRGPDPDEPERPGGPRRRAAGPGRHRGGHQHLLHDRLAGPERRRSAGRGAARGEHRRACRAEGRTGGAGQRLHRSSGGVPHGWAGEGRGGGRARRDAGRRERRRHPGGADRRRGPGRQRLRHPRGPGQRAALWPDITSRAPQETCGSSLFDSTSRGHVRPKAAPTSDPVPPRPRPPAPAPTPSPVPGAAGTGPLGSRRSPAGPAAGASA</sequence>
<accession>A0AAW8FIT8</accession>
<feature type="compositionally biased region" description="Basic residues" evidence="1">
    <location>
        <begin position="16"/>
        <end position="31"/>
    </location>
</feature>
<feature type="compositionally biased region" description="Basic residues" evidence="1">
    <location>
        <begin position="172"/>
        <end position="182"/>
    </location>
</feature>
<name>A0AAW8FIT8_9ACTN</name>
<reference evidence="2" key="1">
    <citation type="submission" date="2023-07" db="EMBL/GenBank/DDBJ databases">
        <title>Comparative genomics of wheat-associated soil bacteria to identify genetic determinants of phenazine resistance.</title>
        <authorList>
            <person name="Mouncey N."/>
        </authorList>
    </citation>
    <scope>NUCLEOTIDE SEQUENCE</scope>
    <source>
        <strain evidence="2">V4I22</strain>
    </source>
</reference>
<dbReference type="AlphaFoldDB" id="A0AAW8FIT8"/>
<organism evidence="2 3">
    <name type="scientific">Streptomyces canus</name>
    <dbReference type="NCBI Taxonomy" id="58343"/>
    <lineage>
        <taxon>Bacteria</taxon>
        <taxon>Bacillati</taxon>
        <taxon>Actinomycetota</taxon>
        <taxon>Actinomycetes</taxon>
        <taxon>Kitasatosporales</taxon>
        <taxon>Streptomycetaceae</taxon>
        <taxon>Streptomyces</taxon>
        <taxon>Streptomyces aurantiacus group</taxon>
    </lineage>
</organism>
<feature type="compositionally biased region" description="Basic and acidic residues" evidence="1">
    <location>
        <begin position="60"/>
        <end position="71"/>
    </location>
</feature>
<evidence type="ECO:0000256" key="1">
    <source>
        <dbReference type="SAM" id="MobiDB-lite"/>
    </source>
</evidence>